<dbReference type="Pfam" id="PF03466">
    <property type="entry name" value="LysR_substrate"/>
    <property type="match status" value="1"/>
</dbReference>
<evidence type="ECO:0000256" key="2">
    <source>
        <dbReference type="ARBA" id="ARBA00023015"/>
    </source>
</evidence>
<gene>
    <name evidence="6" type="ORF">CYG68_04615</name>
</gene>
<organism evidence="6 7">
    <name type="scientific">Morganella morganii</name>
    <name type="common">Proteus morganii</name>
    <dbReference type="NCBI Taxonomy" id="582"/>
    <lineage>
        <taxon>Bacteria</taxon>
        <taxon>Pseudomonadati</taxon>
        <taxon>Pseudomonadota</taxon>
        <taxon>Gammaproteobacteria</taxon>
        <taxon>Enterobacterales</taxon>
        <taxon>Morganellaceae</taxon>
        <taxon>Morganella</taxon>
    </lineage>
</organism>
<dbReference type="SUPFAM" id="SSF53850">
    <property type="entry name" value="Periplasmic binding protein-like II"/>
    <property type="match status" value="1"/>
</dbReference>
<evidence type="ECO:0000259" key="5">
    <source>
        <dbReference type="PROSITE" id="PS50931"/>
    </source>
</evidence>
<keyword evidence="3" id="KW-0238">DNA-binding</keyword>
<dbReference type="Gene3D" id="1.10.10.10">
    <property type="entry name" value="Winged helix-like DNA-binding domain superfamily/Winged helix DNA-binding domain"/>
    <property type="match status" value="1"/>
</dbReference>
<reference evidence="6" key="1">
    <citation type="submission" date="2017-12" db="EMBL/GenBank/DDBJ databases">
        <title>Genome sequencing and analysis.</title>
        <authorList>
            <person name="Huang Y.-T."/>
        </authorList>
    </citation>
    <scope>NUCLEOTIDE SEQUENCE</scope>
    <source>
        <strain evidence="6">VGH116</strain>
    </source>
</reference>
<dbReference type="AlphaFoldDB" id="A0A8I0PSF4"/>
<dbReference type="GO" id="GO:0003677">
    <property type="term" value="F:DNA binding"/>
    <property type="evidence" value="ECO:0007669"/>
    <property type="project" value="UniProtKB-KW"/>
</dbReference>
<evidence type="ECO:0000256" key="3">
    <source>
        <dbReference type="ARBA" id="ARBA00023125"/>
    </source>
</evidence>
<dbReference type="InterPro" id="IPR005119">
    <property type="entry name" value="LysR_subst-bd"/>
</dbReference>
<dbReference type="PRINTS" id="PR00039">
    <property type="entry name" value="HTHLYSR"/>
</dbReference>
<comment type="similarity">
    <text evidence="1">Belongs to the LysR transcriptional regulatory family.</text>
</comment>
<sequence length="305" mass="33445">MDLRLLRAFVTLAGCGHYHEAASVLCITQPALTKQIKLLENRLGLTLFVRGRHGAQLTAEGAELLPAATALVTQSREFMHHAARLSCQLPAQLNVGFGISAFKEAAEFVSRLQRTLPDVQVSLDDFPSQVMTEKLLSGELDIAFMRLPLPENTVHCPEAVAFKQETLSLAVPAGTVVQPGQELSLITRNPLLTLHENRGAGLYHQITAFLDANHVTPQAVHYSSDIRTLIALVAAGAGVALLPGEAGDPGHPDVTFYPLTDFAQASWKIGMVWRRELPLLWRQQWREWLTVKDHPFGFSKPGSPV</sequence>
<name>A0A8I0PSF4_MORMO</name>
<dbReference type="Gene3D" id="3.40.190.10">
    <property type="entry name" value="Periplasmic binding protein-like II"/>
    <property type="match status" value="2"/>
</dbReference>
<dbReference type="Pfam" id="PF00126">
    <property type="entry name" value="HTH_1"/>
    <property type="match status" value="1"/>
</dbReference>
<dbReference type="PANTHER" id="PTHR30346:SF28">
    <property type="entry name" value="HTH-TYPE TRANSCRIPTIONAL REGULATOR CYNR"/>
    <property type="match status" value="1"/>
</dbReference>
<evidence type="ECO:0000313" key="7">
    <source>
        <dbReference type="Proteomes" id="UP000650477"/>
    </source>
</evidence>
<dbReference type="Proteomes" id="UP000650477">
    <property type="component" value="Unassembled WGS sequence"/>
</dbReference>
<evidence type="ECO:0000313" key="6">
    <source>
        <dbReference type="EMBL" id="MBE8611701.1"/>
    </source>
</evidence>
<accession>A0A8I0PSF4</accession>
<keyword evidence="4" id="KW-0804">Transcription</keyword>
<dbReference type="GO" id="GO:0003700">
    <property type="term" value="F:DNA-binding transcription factor activity"/>
    <property type="evidence" value="ECO:0007669"/>
    <property type="project" value="InterPro"/>
</dbReference>
<comment type="caution">
    <text evidence="6">The sequence shown here is derived from an EMBL/GenBank/DDBJ whole genome shotgun (WGS) entry which is preliminary data.</text>
</comment>
<protein>
    <submittedName>
        <fullName evidence="6">LysR family transcriptional regulator</fullName>
    </submittedName>
</protein>
<dbReference type="RefSeq" id="WP_119313163.1">
    <property type="nucleotide sequence ID" value="NZ_CP032295.1"/>
</dbReference>
<keyword evidence="2" id="KW-0805">Transcription regulation</keyword>
<dbReference type="SUPFAM" id="SSF46785">
    <property type="entry name" value="Winged helix' DNA-binding domain"/>
    <property type="match status" value="1"/>
</dbReference>
<evidence type="ECO:0000256" key="4">
    <source>
        <dbReference type="ARBA" id="ARBA00023163"/>
    </source>
</evidence>
<dbReference type="InterPro" id="IPR036390">
    <property type="entry name" value="WH_DNA-bd_sf"/>
</dbReference>
<proteinExistence type="inferred from homology"/>
<dbReference type="InterPro" id="IPR000847">
    <property type="entry name" value="LysR_HTH_N"/>
</dbReference>
<evidence type="ECO:0000256" key="1">
    <source>
        <dbReference type="ARBA" id="ARBA00009437"/>
    </source>
</evidence>
<dbReference type="GO" id="GO:0032993">
    <property type="term" value="C:protein-DNA complex"/>
    <property type="evidence" value="ECO:0007669"/>
    <property type="project" value="TreeGrafter"/>
</dbReference>
<dbReference type="PANTHER" id="PTHR30346">
    <property type="entry name" value="TRANSCRIPTIONAL DUAL REGULATOR HCAR-RELATED"/>
    <property type="match status" value="1"/>
</dbReference>
<dbReference type="PROSITE" id="PS50931">
    <property type="entry name" value="HTH_LYSR"/>
    <property type="match status" value="1"/>
</dbReference>
<feature type="domain" description="HTH lysR-type" evidence="5">
    <location>
        <begin position="1"/>
        <end position="58"/>
    </location>
</feature>
<dbReference type="EMBL" id="PKLF01000003">
    <property type="protein sequence ID" value="MBE8611701.1"/>
    <property type="molecule type" value="Genomic_DNA"/>
</dbReference>
<dbReference type="InterPro" id="IPR036388">
    <property type="entry name" value="WH-like_DNA-bd_sf"/>
</dbReference>